<dbReference type="RefSeq" id="WP_395415940.1">
    <property type="nucleotide sequence ID" value="NZ_JBIPKE010000009.1"/>
</dbReference>
<dbReference type="InterPro" id="IPR005495">
    <property type="entry name" value="LptG/LptF_permease"/>
</dbReference>
<evidence type="ECO:0000256" key="5">
    <source>
        <dbReference type="ARBA" id="ARBA00023136"/>
    </source>
</evidence>
<gene>
    <name evidence="8" type="ORF">ACHKAR_01900</name>
</gene>
<keyword evidence="9" id="KW-1185">Reference proteome</keyword>
<feature type="region of interest" description="Disordered" evidence="6">
    <location>
        <begin position="316"/>
        <end position="345"/>
    </location>
</feature>
<dbReference type="PANTHER" id="PTHR33529:SF6">
    <property type="entry name" value="YJGP_YJGQ FAMILY PERMEASE"/>
    <property type="match status" value="1"/>
</dbReference>
<evidence type="ECO:0000256" key="1">
    <source>
        <dbReference type="ARBA" id="ARBA00004651"/>
    </source>
</evidence>
<dbReference type="Pfam" id="PF03739">
    <property type="entry name" value="LptF_LptG"/>
    <property type="match status" value="2"/>
</dbReference>
<evidence type="ECO:0000313" key="8">
    <source>
        <dbReference type="EMBL" id="MFH6982168.1"/>
    </source>
</evidence>
<feature type="transmembrane region" description="Helical" evidence="7">
    <location>
        <begin position="540"/>
        <end position="559"/>
    </location>
</feature>
<name>A0ABW7N3J5_9BACT</name>
<proteinExistence type="predicted"/>
<organism evidence="8 9">
    <name type="scientific">Marinoscillum luteum</name>
    <dbReference type="NCBI Taxonomy" id="861051"/>
    <lineage>
        <taxon>Bacteria</taxon>
        <taxon>Pseudomonadati</taxon>
        <taxon>Bacteroidota</taxon>
        <taxon>Cytophagia</taxon>
        <taxon>Cytophagales</taxon>
        <taxon>Reichenbachiellaceae</taxon>
        <taxon>Marinoscillum</taxon>
    </lineage>
</organism>
<feature type="transmembrane region" description="Helical" evidence="7">
    <location>
        <begin position="12"/>
        <end position="33"/>
    </location>
</feature>
<feature type="transmembrane region" description="Helical" evidence="7">
    <location>
        <begin position="53"/>
        <end position="78"/>
    </location>
</feature>
<accession>A0ABW7N3J5</accession>
<keyword evidence="4 7" id="KW-1133">Transmembrane helix</keyword>
<feature type="transmembrane region" description="Helical" evidence="7">
    <location>
        <begin position="99"/>
        <end position="117"/>
    </location>
</feature>
<evidence type="ECO:0000256" key="6">
    <source>
        <dbReference type="SAM" id="MobiDB-lite"/>
    </source>
</evidence>
<evidence type="ECO:0000313" key="9">
    <source>
        <dbReference type="Proteomes" id="UP001610063"/>
    </source>
</evidence>
<reference evidence="8 9" key="1">
    <citation type="journal article" date="2013" name="Int. J. Syst. Evol. Microbiol.">
        <title>Marinoscillum luteum sp. nov., isolated from marine sediment.</title>
        <authorList>
            <person name="Cha I.T."/>
            <person name="Park S.J."/>
            <person name="Kim S.J."/>
            <person name="Kim J.G."/>
            <person name="Jung M.Y."/>
            <person name="Shin K.S."/>
            <person name="Kwon K.K."/>
            <person name="Yang S.H."/>
            <person name="Seo Y.S."/>
            <person name="Rhee S.K."/>
        </authorList>
    </citation>
    <scope>NUCLEOTIDE SEQUENCE [LARGE SCALE GENOMIC DNA]</scope>
    <source>
        <strain evidence="8 9">KCTC 23939</strain>
    </source>
</reference>
<dbReference type="EMBL" id="JBIPKE010000009">
    <property type="protein sequence ID" value="MFH6982168.1"/>
    <property type="molecule type" value="Genomic_DNA"/>
</dbReference>
<feature type="transmembrane region" description="Helical" evidence="7">
    <location>
        <begin position="510"/>
        <end position="528"/>
    </location>
</feature>
<keyword evidence="5 7" id="KW-0472">Membrane</keyword>
<dbReference type="Proteomes" id="UP001610063">
    <property type="component" value="Unassembled WGS sequence"/>
</dbReference>
<evidence type="ECO:0000256" key="7">
    <source>
        <dbReference type="SAM" id="Phobius"/>
    </source>
</evidence>
<feature type="transmembrane region" description="Helical" evidence="7">
    <location>
        <begin position="483"/>
        <end position="503"/>
    </location>
</feature>
<dbReference type="PANTHER" id="PTHR33529">
    <property type="entry name" value="SLR0882 PROTEIN-RELATED"/>
    <property type="match status" value="1"/>
</dbReference>
<feature type="compositionally biased region" description="Acidic residues" evidence="6">
    <location>
        <begin position="328"/>
        <end position="343"/>
    </location>
</feature>
<keyword evidence="2" id="KW-1003">Cell membrane</keyword>
<evidence type="ECO:0000256" key="4">
    <source>
        <dbReference type="ARBA" id="ARBA00022989"/>
    </source>
</evidence>
<protein>
    <submittedName>
        <fullName evidence="8">LptF/LptG family permease</fullName>
    </submittedName>
</protein>
<evidence type="ECO:0000256" key="3">
    <source>
        <dbReference type="ARBA" id="ARBA00022692"/>
    </source>
</evidence>
<keyword evidence="3 7" id="KW-0812">Transmembrane</keyword>
<evidence type="ECO:0000256" key="2">
    <source>
        <dbReference type="ARBA" id="ARBA00022475"/>
    </source>
</evidence>
<comment type="caution">
    <text evidence="8">The sequence shown here is derived from an EMBL/GenBank/DDBJ whole genome shotgun (WGS) entry which is preliminary data.</text>
</comment>
<sequence>MRRLDTLIIKSFVGPFILTTVVATFVLLIQYMMKYFDDFVGKDLGAEVFAELLFYFSLNMLQVALPLGVLVSSLMTFGNLGENFELTAIKSAGISLVRALRPIFFFVIVLTFAAFEFNNYIVPAANLKAYSLLYDIKHKKPALDIKEGVFYNGIPDYSIKAQEKFPDNKTMKNVLIYDHTSGIGNNRVILADSSKMFMIYNDKYLKLELYNGNYYSEEPKAREPVDQFYRTNFARMDMVFNLSSFDLKRTKEELFQNNRQMKNIAELTEDMDSLAYSIYEAKHGFFANAKGFFSYHLDSLEINMEKVAKKSKAQQVMEESVRSPMEDDKADDESVVESPEAEPDSMKAAMLAYVERNHPKEMTEDSLPKPKVKRPMIKEGMGAKPVKTLEKPDGGLIAANTGIQRKQPRPDGPGSITQKEQVLLDTLGWDYLNAKVEGKSADVLQTARNQAQNVKINLSSVASRVDNLSRDYRKFVIEKYKKYSQAFACVVMFLIGAPLGSIIKKGGLGVPVIVSIIFFLIYYIIGIICEKSAKEGVMDPVLAVWVADLALLPVGLFFLRQARVDAKLFDTDFYLVWFDQLKQRLKKS</sequence>
<comment type="subcellular location">
    <subcellularLocation>
        <location evidence="1">Cell membrane</location>
        <topology evidence="1">Multi-pass membrane protein</topology>
    </subcellularLocation>
</comment>